<protein>
    <submittedName>
        <fullName evidence="2">Uncharacterized protein</fullName>
    </submittedName>
</protein>
<keyword evidence="1" id="KW-0472">Membrane</keyword>
<dbReference type="Proteomes" id="UP000320776">
    <property type="component" value="Chromosome"/>
</dbReference>
<evidence type="ECO:0000313" key="2">
    <source>
        <dbReference type="EMBL" id="QDR82937.1"/>
    </source>
</evidence>
<dbReference type="RefSeq" id="WP_144352268.1">
    <property type="nucleotide sequence ID" value="NZ_CP036259.1"/>
</dbReference>
<proteinExistence type="predicted"/>
<gene>
    <name evidence="2" type="ORF">SPTER_43860</name>
</gene>
<keyword evidence="3" id="KW-1185">Reference proteome</keyword>
<dbReference type="AlphaFoldDB" id="A0A517E005"/>
<feature type="transmembrane region" description="Helical" evidence="1">
    <location>
        <begin position="31"/>
        <end position="51"/>
    </location>
</feature>
<dbReference type="KEGG" id="sted:SPTER_43860"/>
<name>A0A517E005_9FIRM</name>
<dbReference type="OrthoDB" id="1685176at2"/>
<keyword evidence="1" id="KW-1133">Transmembrane helix</keyword>
<accession>A0A517E005</accession>
<keyword evidence="1" id="KW-0812">Transmembrane</keyword>
<evidence type="ECO:0000256" key="1">
    <source>
        <dbReference type="SAM" id="Phobius"/>
    </source>
</evidence>
<evidence type="ECO:0000313" key="3">
    <source>
        <dbReference type="Proteomes" id="UP000320776"/>
    </source>
</evidence>
<organism evidence="2 3">
    <name type="scientific">Sporomusa termitida</name>
    <dbReference type="NCBI Taxonomy" id="2377"/>
    <lineage>
        <taxon>Bacteria</taxon>
        <taxon>Bacillati</taxon>
        <taxon>Bacillota</taxon>
        <taxon>Negativicutes</taxon>
        <taxon>Selenomonadales</taxon>
        <taxon>Sporomusaceae</taxon>
        <taxon>Sporomusa</taxon>
    </lineage>
</organism>
<sequence length="63" mass="7039">MKALVLVAVLLFIPSITFAHSGTVFRSVVNYVPLAVAFVPLVWKSIAKLIVKLRAFRQRGDNR</sequence>
<dbReference type="EMBL" id="CP036259">
    <property type="protein sequence ID" value="QDR82937.1"/>
    <property type="molecule type" value="Genomic_DNA"/>
</dbReference>
<reference evidence="2 3" key="1">
    <citation type="submission" date="2019-02" db="EMBL/GenBank/DDBJ databases">
        <title>Closed genome of Sporomusa termitida DSM 4440.</title>
        <authorList>
            <person name="Poehlein A."/>
            <person name="Daniel R."/>
        </authorList>
    </citation>
    <scope>NUCLEOTIDE SEQUENCE [LARGE SCALE GENOMIC DNA]</scope>
    <source>
        <strain evidence="2 3">DSM 4440</strain>
    </source>
</reference>